<dbReference type="PROSITE" id="PS50262">
    <property type="entry name" value="G_PROTEIN_RECEP_F1_2"/>
    <property type="match status" value="1"/>
</dbReference>
<dbReference type="GO" id="GO:0005886">
    <property type="term" value="C:plasma membrane"/>
    <property type="evidence" value="ECO:0007669"/>
    <property type="project" value="TreeGrafter"/>
</dbReference>
<sequence>MLFILVAEFFICWIPLYALNTWALFEPKKVYTSFGSVGISLIQMLAYISCVANPLTYFFMHKRFREVFISLLRKVDIKKR</sequence>
<name>A0A443S8G9_9ACAR</name>
<evidence type="ECO:0000259" key="10">
    <source>
        <dbReference type="PROSITE" id="PS50262"/>
    </source>
</evidence>
<keyword evidence="12" id="KW-1185">Reference proteome</keyword>
<dbReference type="PRINTS" id="PR00237">
    <property type="entry name" value="GPCRRHODOPSN"/>
</dbReference>
<dbReference type="InterPro" id="IPR000276">
    <property type="entry name" value="GPCR_Rhodpsn"/>
</dbReference>
<comment type="similarity">
    <text evidence="2">Belongs to the G-protein coupled receptor 1 family.</text>
</comment>
<keyword evidence="7 11" id="KW-0675">Receptor</keyword>
<dbReference type="EMBL" id="NCKV01005842">
    <property type="protein sequence ID" value="RWS23811.1"/>
    <property type="molecule type" value="Genomic_DNA"/>
</dbReference>
<evidence type="ECO:0000313" key="11">
    <source>
        <dbReference type="EMBL" id="RWS23811.1"/>
    </source>
</evidence>
<dbReference type="Proteomes" id="UP000288716">
    <property type="component" value="Unassembled WGS sequence"/>
</dbReference>
<dbReference type="STRING" id="299467.A0A443S8G9"/>
<accession>A0A443S8G9</accession>
<dbReference type="VEuPathDB" id="VectorBase:LDEU008230"/>
<feature type="transmembrane region" description="Helical" evidence="9">
    <location>
        <begin position="34"/>
        <end position="60"/>
    </location>
</feature>
<evidence type="ECO:0000256" key="6">
    <source>
        <dbReference type="ARBA" id="ARBA00023136"/>
    </source>
</evidence>
<keyword evidence="6 9" id="KW-0472">Membrane</keyword>
<dbReference type="OrthoDB" id="10037617at2759"/>
<evidence type="ECO:0000256" key="2">
    <source>
        <dbReference type="ARBA" id="ARBA00010663"/>
    </source>
</evidence>
<protein>
    <submittedName>
        <fullName evidence="11">Cholecystokinin receptor-like protein</fullName>
    </submittedName>
</protein>
<keyword evidence="4 9" id="KW-1133">Transmembrane helix</keyword>
<evidence type="ECO:0000256" key="3">
    <source>
        <dbReference type="ARBA" id="ARBA00022692"/>
    </source>
</evidence>
<proteinExistence type="inferred from homology"/>
<dbReference type="PANTHER" id="PTHR24238">
    <property type="entry name" value="G-PROTEIN COUPLED RECEPTOR"/>
    <property type="match status" value="1"/>
</dbReference>
<evidence type="ECO:0000256" key="5">
    <source>
        <dbReference type="ARBA" id="ARBA00023040"/>
    </source>
</evidence>
<keyword evidence="3 9" id="KW-0812">Transmembrane</keyword>
<feature type="domain" description="G-protein coupled receptors family 1 profile" evidence="10">
    <location>
        <begin position="1"/>
        <end position="57"/>
    </location>
</feature>
<dbReference type="SUPFAM" id="SSF81321">
    <property type="entry name" value="Family A G protein-coupled receptor-like"/>
    <property type="match status" value="1"/>
</dbReference>
<evidence type="ECO:0000256" key="8">
    <source>
        <dbReference type="ARBA" id="ARBA00023224"/>
    </source>
</evidence>
<dbReference type="AlphaFoldDB" id="A0A443S8G9"/>
<evidence type="ECO:0000256" key="1">
    <source>
        <dbReference type="ARBA" id="ARBA00004141"/>
    </source>
</evidence>
<dbReference type="PANTHER" id="PTHR24238:SF46">
    <property type="entry name" value="GASTRIN_CHOLECYSTOKININ TYPE B RECEPTOR"/>
    <property type="match status" value="1"/>
</dbReference>
<evidence type="ECO:0000256" key="9">
    <source>
        <dbReference type="SAM" id="Phobius"/>
    </source>
</evidence>
<keyword evidence="8" id="KW-0807">Transducer</keyword>
<organism evidence="11 12">
    <name type="scientific">Leptotrombidium deliense</name>
    <dbReference type="NCBI Taxonomy" id="299467"/>
    <lineage>
        <taxon>Eukaryota</taxon>
        <taxon>Metazoa</taxon>
        <taxon>Ecdysozoa</taxon>
        <taxon>Arthropoda</taxon>
        <taxon>Chelicerata</taxon>
        <taxon>Arachnida</taxon>
        <taxon>Acari</taxon>
        <taxon>Acariformes</taxon>
        <taxon>Trombidiformes</taxon>
        <taxon>Prostigmata</taxon>
        <taxon>Anystina</taxon>
        <taxon>Parasitengona</taxon>
        <taxon>Trombiculoidea</taxon>
        <taxon>Trombiculidae</taxon>
        <taxon>Leptotrombidium</taxon>
    </lineage>
</organism>
<gene>
    <name evidence="11" type="ORF">B4U80_07425</name>
</gene>
<keyword evidence="5" id="KW-0297">G-protein coupled receptor</keyword>
<comment type="caution">
    <text evidence="11">The sequence shown here is derived from an EMBL/GenBank/DDBJ whole genome shotgun (WGS) entry which is preliminary data.</text>
</comment>
<dbReference type="InterPro" id="IPR017452">
    <property type="entry name" value="GPCR_Rhodpsn_7TM"/>
</dbReference>
<evidence type="ECO:0000313" key="12">
    <source>
        <dbReference type="Proteomes" id="UP000288716"/>
    </source>
</evidence>
<comment type="subcellular location">
    <subcellularLocation>
        <location evidence="1">Membrane</location>
        <topology evidence="1">Multi-pass membrane protein</topology>
    </subcellularLocation>
</comment>
<dbReference type="Gene3D" id="1.20.1070.10">
    <property type="entry name" value="Rhodopsin 7-helix transmembrane proteins"/>
    <property type="match status" value="1"/>
</dbReference>
<reference evidence="11 12" key="1">
    <citation type="journal article" date="2018" name="Gigascience">
        <title>Genomes of trombidid mites reveal novel predicted allergens and laterally-transferred genes associated with secondary metabolism.</title>
        <authorList>
            <person name="Dong X."/>
            <person name="Chaisiri K."/>
            <person name="Xia D."/>
            <person name="Armstrong S.D."/>
            <person name="Fang Y."/>
            <person name="Donnelly M.J."/>
            <person name="Kadowaki T."/>
            <person name="McGarry J.W."/>
            <person name="Darby A.C."/>
            <person name="Makepeace B.L."/>
        </authorList>
    </citation>
    <scope>NUCLEOTIDE SEQUENCE [LARGE SCALE GENOMIC DNA]</scope>
    <source>
        <strain evidence="11">UoL-UT</strain>
    </source>
</reference>
<dbReference type="GO" id="GO:0008188">
    <property type="term" value="F:neuropeptide receptor activity"/>
    <property type="evidence" value="ECO:0007669"/>
    <property type="project" value="TreeGrafter"/>
</dbReference>
<evidence type="ECO:0000256" key="7">
    <source>
        <dbReference type="ARBA" id="ARBA00023170"/>
    </source>
</evidence>
<evidence type="ECO:0000256" key="4">
    <source>
        <dbReference type="ARBA" id="ARBA00022989"/>
    </source>
</evidence>